<evidence type="ECO:0000256" key="3">
    <source>
        <dbReference type="ARBA" id="ARBA00023002"/>
    </source>
</evidence>
<evidence type="ECO:0000313" key="7">
    <source>
        <dbReference type="EMBL" id="TIC89853.1"/>
    </source>
</evidence>
<dbReference type="GO" id="GO:0005506">
    <property type="term" value="F:iron ion binding"/>
    <property type="evidence" value="ECO:0007669"/>
    <property type="project" value="InterPro"/>
</dbReference>
<protein>
    <submittedName>
        <fullName evidence="7">(S)-N-methylcoclaurine 3'-hydroxylase isozyme 2</fullName>
    </submittedName>
</protein>
<dbReference type="EMBL" id="MWPZ01000013">
    <property type="protein sequence ID" value="TIC89853.1"/>
    <property type="molecule type" value="Genomic_DNA"/>
</dbReference>
<evidence type="ECO:0000256" key="4">
    <source>
        <dbReference type="ARBA" id="ARBA00023004"/>
    </source>
</evidence>
<dbReference type="OrthoDB" id="1103324at2759"/>
<dbReference type="Gene3D" id="1.10.630.10">
    <property type="entry name" value="Cytochrome P450"/>
    <property type="match status" value="1"/>
</dbReference>
<dbReference type="AlphaFoldDB" id="A0A4V4N9W1"/>
<reference evidence="7 8" key="1">
    <citation type="journal article" date="2019" name="Genome Biol. Evol.">
        <title>Genomic Plasticity Mediated by Transposable Elements in the Plant Pathogenic Fungus Colletotrichum higginsianum.</title>
        <authorList>
            <person name="Tsushima A."/>
            <person name="Gan P."/>
            <person name="Kumakura N."/>
            <person name="Narusaka M."/>
            <person name="Takano Y."/>
            <person name="Narusaka Y."/>
            <person name="Shirasu K."/>
        </authorList>
    </citation>
    <scope>NUCLEOTIDE SEQUENCE [LARGE SCALE GENOMIC DNA]</scope>
    <source>
        <strain evidence="7 8">MAFF305635-RFP</strain>
    </source>
</reference>
<keyword evidence="6" id="KW-0812">Transmembrane</keyword>
<dbReference type="PANTHER" id="PTHR46300">
    <property type="entry name" value="P450, PUTATIVE (EUROFUNG)-RELATED-RELATED"/>
    <property type="match status" value="1"/>
</dbReference>
<name>A0A4V4N9W1_9PEZI</name>
<dbReference type="GO" id="GO:0016705">
    <property type="term" value="F:oxidoreductase activity, acting on paired donors, with incorporation or reduction of molecular oxygen"/>
    <property type="evidence" value="ECO:0007669"/>
    <property type="project" value="InterPro"/>
</dbReference>
<sequence length="101" mass="11413">MWIVSLLWYPILPAVAAAILVFIFGSWVLSTRRPKDFPPGPPPALIMGNVLQLPSEKNFLKFHEWKKTYGDIFGIKIGADNYVILSSAEHGRELYEKRGAI</sequence>
<dbReference type="InterPro" id="IPR001128">
    <property type="entry name" value="Cyt_P450"/>
</dbReference>
<evidence type="ECO:0000256" key="1">
    <source>
        <dbReference type="ARBA" id="ARBA00010617"/>
    </source>
</evidence>
<evidence type="ECO:0000313" key="8">
    <source>
        <dbReference type="Proteomes" id="UP000305883"/>
    </source>
</evidence>
<accession>A0A4V4N9W1</accession>
<dbReference type="SUPFAM" id="SSF48264">
    <property type="entry name" value="Cytochrome P450"/>
    <property type="match status" value="1"/>
</dbReference>
<proteinExistence type="inferred from homology"/>
<dbReference type="PANTHER" id="PTHR46300:SF2">
    <property type="entry name" value="CYTOCHROME P450 MONOOXYGENASE ALNH-RELATED"/>
    <property type="match status" value="1"/>
</dbReference>
<evidence type="ECO:0000256" key="5">
    <source>
        <dbReference type="ARBA" id="ARBA00023033"/>
    </source>
</evidence>
<organism evidence="7 8">
    <name type="scientific">Colletotrichum higginsianum</name>
    <dbReference type="NCBI Taxonomy" id="80884"/>
    <lineage>
        <taxon>Eukaryota</taxon>
        <taxon>Fungi</taxon>
        <taxon>Dikarya</taxon>
        <taxon>Ascomycota</taxon>
        <taxon>Pezizomycotina</taxon>
        <taxon>Sordariomycetes</taxon>
        <taxon>Hypocreomycetidae</taxon>
        <taxon>Glomerellales</taxon>
        <taxon>Glomerellaceae</taxon>
        <taxon>Colletotrichum</taxon>
        <taxon>Colletotrichum destructivum species complex</taxon>
    </lineage>
</organism>
<dbReference type="InterPro" id="IPR036396">
    <property type="entry name" value="Cyt_P450_sf"/>
</dbReference>
<feature type="transmembrane region" description="Helical" evidence="6">
    <location>
        <begin position="6"/>
        <end position="29"/>
    </location>
</feature>
<keyword evidence="3" id="KW-0560">Oxidoreductase</keyword>
<keyword evidence="6" id="KW-0472">Membrane</keyword>
<dbReference type="Pfam" id="PF00067">
    <property type="entry name" value="p450"/>
    <property type="match status" value="1"/>
</dbReference>
<dbReference type="Proteomes" id="UP000305883">
    <property type="component" value="Unassembled WGS sequence"/>
</dbReference>
<keyword evidence="5" id="KW-0503">Monooxygenase</keyword>
<comment type="caution">
    <text evidence="7">The sequence shown here is derived from an EMBL/GenBank/DDBJ whole genome shotgun (WGS) entry which is preliminary data.</text>
</comment>
<keyword evidence="2" id="KW-0479">Metal-binding</keyword>
<comment type="similarity">
    <text evidence="1">Belongs to the cytochrome P450 family.</text>
</comment>
<keyword evidence="6" id="KW-1133">Transmembrane helix</keyword>
<dbReference type="GO" id="GO:0004497">
    <property type="term" value="F:monooxygenase activity"/>
    <property type="evidence" value="ECO:0007669"/>
    <property type="project" value="UniProtKB-KW"/>
</dbReference>
<evidence type="ECO:0000256" key="2">
    <source>
        <dbReference type="ARBA" id="ARBA00022723"/>
    </source>
</evidence>
<evidence type="ECO:0000256" key="6">
    <source>
        <dbReference type="SAM" id="Phobius"/>
    </source>
</evidence>
<dbReference type="InterPro" id="IPR050364">
    <property type="entry name" value="Cytochrome_P450_fung"/>
</dbReference>
<keyword evidence="4" id="KW-0408">Iron</keyword>
<gene>
    <name evidence="7" type="ORF">CH35J_012460</name>
</gene>
<dbReference type="GO" id="GO:0020037">
    <property type="term" value="F:heme binding"/>
    <property type="evidence" value="ECO:0007669"/>
    <property type="project" value="InterPro"/>
</dbReference>